<dbReference type="OrthoDB" id="9796129at2"/>
<dbReference type="RefSeq" id="WP_108854426.1">
    <property type="nucleotide sequence ID" value="NZ_OMOQ01000003.1"/>
</dbReference>
<keyword evidence="5" id="KW-1185">Reference proteome</keyword>
<proteinExistence type="predicted"/>
<protein>
    <submittedName>
        <fullName evidence="4">Ribosomal-protein-alanine acetyltransferase</fullName>
        <ecNumber evidence="4">2.3.1.267</ecNumber>
    </submittedName>
</protein>
<reference evidence="4 5" key="1">
    <citation type="submission" date="2018-03" db="EMBL/GenBank/DDBJ databases">
        <authorList>
            <person name="Keele B.F."/>
        </authorList>
    </citation>
    <scope>NUCLEOTIDE SEQUENCE [LARGE SCALE GENOMIC DNA]</scope>
    <source>
        <strain evidence="4 5">CECT 8626</strain>
    </source>
</reference>
<dbReference type="EC" id="2.3.1.267" evidence="4"/>
<dbReference type="SUPFAM" id="SSF55729">
    <property type="entry name" value="Acyl-CoA N-acyltransferases (Nat)"/>
    <property type="match status" value="1"/>
</dbReference>
<dbReference type="InterPro" id="IPR000182">
    <property type="entry name" value="GNAT_dom"/>
</dbReference>
<dbReference type="InterPro" id="IPR050832">
    <property type="entry name" value="Bact_Acetyltransf"/>
</dbReference>
<evidence type="ECO:0000313" key="5">
    <source>
        <dbReference type="Proteomes" id="UP000244924"/>
    </source>
</evidence>
<dbReference type="EMBL" id="OMOQ01000003">
    <property type="protein sequence ID" value="SPH24428.1"/>
    <property type="molecule type" value="Genomic_DNA"/>
</dbReference>
<name>A0A2R8BM03_9RHOB</name>
<evidence type="ECO:0000256" key="1">
    <source>
        <dbReference type="ARBA" id="ARBA00022679"/>
    </source>
</evidence>
<sequence length="145" mass="15767">MTEKIEYRLLGPDDLSLLTGVAEGLFDHPVKREQAAAFLDDPGHMIVLALAGKMAVGLASGTVLLHPDKEPAFFINEVGVRGGWRRRGIGRAMTERLTEAARERGCKGVWLSTEPANAPALALYRALGGDEQHLVGFGWDRAFDL</sequence>
<dbReference type="PROSITE" id="PS51186">
    <property type="entry name" value="GNAT"/>
    <property type="match status" value="1"/>
</dbReference>
<organism evidence="4 5">
    <name type="scientific">Albidovulum aquaemixtae</name>
    <dbReference type="NCBI Taxonomy" id="1542388"/>
    <lineage>
        <taxon>Bacteria</taxon>
        <taxon>Pseudomonadati</taxon>
        <taxon>Pseudomonadota</taxon>
        <taxon>Alphaproteobacteria</taxon>
        <taxon>Rhodobacterales</taxon>
        <taxon>Paracoccaceae</taxon>
        <taxon>Albidovulum</taxon>
    </lineage>
</organism>
<dbReference type="PANTHER" id="PTHR43877">
    <property type="entry name" value="AMINOALKYLPHOSPHONATE N-ACETYLTRANSFERASE-RELATED-RELATED"/>
    <property type="match status" value="1"/>
</dbReference>
<dbReference type="AlphaFoldDB" id="A0A2R8BM03"/>
<dbReference type="Pfam" id="PF00583">
    <property type="entry name" value="Acetyltransf_1"/>
    <property type="match status" value="1"/>
</dbReference>
<dbReference type="GO" id="GO:0008999">
    <property type="term" value="F:protein-N-terminal-alanine acetyltransferase activity"/>
    <property type="evidence" value="ECO:0007669"/>
    <property type="project" value="UniProtKB-EC"/>
</dbReference>
<feature type="domain" description="N-acetyltransferase" evidence="3">
    <location>
        <begin position="5"/>
        <end position="145"/>
    </location>
</feature>
<accession>A0A2R8BM03</accession>
<keyword evidence="1 4" id="KW-0808">Transferase</keyword>
<keyword evidence="2 4" id="KW-0012">Acyltransferase</keyword>
<dbReference type="Proteomes" id="UP000244924">
    <property type="component" value="Unassembled WGS sequence"/>
</dbReference>
<gene>
    <name evidence="4" type="primary">rimI_1</name>
    <name evidence="4" type="ORF">DEA8626_03480</name>
</gene>
<dbReference type="InterPro" id="IPR016181">
    <property type="entry name" value="Acyl_CoA_acyltransferase"/>
</dbReference>
<evidence type="ECO:0000259" key="3">
    <source>
        <dbReference type="PROSITE" id="PS51186"/>
    </source>
</evidence>
<evidence type="ECO:0000313" key="4">
    <source>
        <dbReference type="EMBL" id="SPH24428.1"/>
    </source>
</evidence>
<evidence type="ECO:0000256" key="2">
    <source>
        <dbReference type="ARBA" id="ARBA00023315"/>
    </source>
</evidence>
<dbReference type="Gene3D" id="3.40.630.30">
    <property type="match status" value="1"/>
</dbReference>